<proteinExistence type="predicted"/>
<evidence type="ECO:0000256" key="1">
    <source>
        <dbReference type="SAM" id="MobiDB-lite"/>
    </source>
</evidence>
<reference evidence="3 5" key="1">
    <citation type="submission" date="2020-12" db="EMBL/GenBank/DDBJ databases">
        <title>Concerted genomic and epigenomic changes stabilize Arabidopsis allopolyploids.</title>
        <authorList>
            <person name="Chen Z."/>
        </authorList>
    </citation>
    <scope>NUCLEOTIDE SEQUENCE [LARGE SCALE GENOMIC DNA]</scope>
    <source>
        <strain evidence="3">Allo738</strain>
        <tissue evidence="3">Leaf</tissue>
    </source>
</reference>
<feature type="domain" description="Aminotransferase-like plant mobile" evidence="2">
    <location>
        <begin position="98"/>
        <end position="443"/>
    </location>
</feature>
<sequence length="819" mass="93657">MEKASSSSPFEKLLIEEREEVMVTEKGRTLSKTHFLKPFVTSIDDSVAKLPRLFASSLELERLSSRISFSGFWVAECLFLSWLRKMEPLHAPTWKKAGIFEAIKVSTYSITKNQPLILSVAEKWCHETKSFVFPWGEATVTLEDVMVLLGFSVLGSPVFSSSESSEIRDSVKILQKARLENRCKDGRVTELEWILSFRNRNDSLEHEAFLALWLSHFVFPNKHHRSITKTNLPIAVRLARGERIALATPVLANIYKDLSEISRGKSTTKYLSLQSLFKLVQLWIWERFEKLRPEAKEIPIGEPRISRWDGLQQKTENVRLSFDDFEWRPYTKALKNWNPLRLYVEEAMWVTVDDKLEDEFVSFARCVRSSKLVGIGFVEDYYPNRVAMQFGLAQDLPGLVTNHRNFTEKEAWDDYNKSLDGLKLYIPSRLAATSVTARYQDWWLKSVSEFLDSSKTTETFNLSDTVDDDDNVSPKVLPLSQVLQRLGRRFPENLKRCRSLRIGRNLRCEMEKDKTGDGDGSTSTEPPHLFQKELVNKTSEHLRIKRRKRALEDDENCDDDINVAQRIKSKEKIEGSSSEPLGKRSRLEEDNNDSSICQNLVSGDDEPVAPQEIEQRSEENDQEEAGSKARKNTVLCPVDENNSSDSPLGANGIIVSPRETRHTCDDELDVYESNEDITNDGSKEPDCLLHEDGIIAGEKASSDENLFSSEAEKEDESNIHITVAVEEGNQEHDCSLHDNALGSDETMNSKEQLEDLEKRNNDFGEGDAGNDSYTKKFQELKVQALLLKERIIEAQKNLTWLKENRAIKQRNLAVTARWI</sequence>
<name>A0A8T2C901_9BRAS</name>
<evidence type="ECO:0000313" key="3">
    <source>
        <dbReference type="EMBL" id="KAG7594756.1"/>
    </source>
</evidence>
<feature type="region of interest" description="Disordered" evidence="1">
    <location>
        <begin position="511"/>
        <end position="530"/>
    </location>
</feature>
<dbReference type="GO" id="GO:0008483">
    <property type="term" value="F:transaminase activity"/>
    <property type="evidence" value="ECO:0007669"/>
    <property type="project" value="UniProtKB-KW"/>
</dbReference>
<dbReference type="Proteomes" id="UP000694240">
    <property type="component" value="Chromosome 6"/>
</dbReference>
<evidence type="ECO:0000259" key="2">
    <source>
        <dbReference type="Pfam" id="PF10536"/>
    </source>
</evidence>
<evidence type="ECO:0000313" key="5">
    <source>
        <dbReference type="Proteomes" id="UP000694240"/>
    </source>
</evidence>
<accession>A0A8T2C901</accession>
<keyword evidence="3" id="KW-0032">Aminotransferase</keyword>
<keyword evidence="5" id="KW-1185">Reference proteome</keyword>
<keyword evidence="3" id="KW-0808">Transferase</keyword>
<dbReference type="InterPro" id="IPR019557">
    <property type="entry name" value="AminoTfrase-like_pln_mobile"/>
</dbReference>
<dbReference type="GO" id="GO:0010073">
    <property type="term" value="P:meristem maintenance"/>
    <property type="evidence" value="ECO:0007669"/>
    <property type="project" value="InterPro"/>
</dbReference>
<dbReference type="EMBL" id="JAEFBK010000006">
    <property type="protein sequence ID" value="KAG7594780.1"/>
    <property type="molecule type" value="Genomic_DNA"/>
</dbReference>
<dbReference type="InterPro" id="IPR044824">
    <property type="entry name" value="MAIN-like"/>
</dbReference>
<feature type="region of interest" description="Disordered" evidence="1">
    <location>
        <begin position="568"/>
        <end position="654"/>
    </location>
</feature>
<evidence type="ECO:0000313" key="4">
    <source>
        <dbReference type="EMBL" id="KAG7594780.1"/>
    </source>
</evidence>
<gene>
    <name evidence="3" type="ORF">ISN45_Aa01g034910</name>
    <name evidence="4" type="ORF">ISN45_Aa01g035140</name>
</gene>
<dbReference type="EMBL" id="JAEFBK010000006">
    <property type="protein sequence ID" value="KAG7594756.1"/>
    <property type="molecule type" value="Genomic_DNA"/>
</dbReference>
<dbReference type="Pfam" id="PF10536">
    <property type="entry name" value="PMD"/>
    <property type="match status" value="1"/>
</dbReference>
<organism evidence="3 5">
    <name type="scientific">Arabidopsis thaliana x Arabidopsis arenosa</name>
    <dbReference type="NCBI Taxonomy" id="1240361"/>
    <lineage>
        <taxon>Eukaryota</taxon>
        <taxon>Viridiplantae</taxon>
        <taxon>Streptophyta</taxon>
        <taxon>Embryophyta</taxon>
        <taxon>Tracheophyta</taxon>
        <taxon>Spermatophyta</taxon>
        <taxon>Magnoliopsida</taxon>
        <taxon>eudicotyledons</taxon>
        <taxon>Gunneridae</taxon>
        <taxon>Pentapetalae</taxon>
        <taxon>rosids</taxon>
        <taxon>malvids</taxon>
        <taxon>Brassicales</taxon>
        <taxon>Brassicaceae</taxon>
        <taxon>Camelineae</taxon>
        <taxon>Arabidopsis</taxon>
    </lineage>
</organism>
<dbReference type="PANTHER" id="PTHR46033">
    <property type="entry name" value="PROTEIN MAIN-LIKE 2"/>
    <property type="match status" value="1"/>
</dbReference>
<dbReference type="PANTHER" id="PTHR46033:SF67">
    <property type="entry name" value="AMINOTRANSFERASE-LIKE, PLANT MOBILE DOMAIN FAMILY PROTEIN"/>
    <property type="match status" value="1"/>
</dbReference>
<comment type="caution">
    <text evidence="3">The sequence shown here is derived from an EMBL/GenBank/DDBJ whole genome shotgun (WGS) entry which is preliminary data.</text>
</comment>
<dbReference type="AlphaFoldDB" id="A0A8T2C901"/>
<protein>
    <submittedName>
        <fullName evidence="3">Aminotransferase-like plant mobile domain</fullName>
    </submittedName>
</protein>